<dbReference type="PANTHER" id="PTHR10909">
    <property type="entry name" value="ELECTRON TRANSPORT OXIDOREDUCTASE"/>
    <property type="match status" value="1"/>
</dbReference>
<dbReference type="InterPro" id="IPR055060">
    <property type="entry name" value="ACOX_C_alpha1"/>
</dbReference>
<dbReference type="InterPro" id="IPR006091">
    <property type="entry name" value="Acyl-CoA_Oxase/DH_mid-dom"/>
</dbReference>
<dbReference type="InterPro" id="IPR036250">
    <property type="entry name" value="AcylCo_DH-like_C"/>
</dbReference>
<dbReference type="GO" id="GO:0055088">
    <property type="term" value="P:lipid homeostasis"/>
    <property type="evidence" value="ECO:0007669"/>
    <property type="project" value="TreeGrafter"/>
</dbReference>
<dbReference type="AlphaFoldDB" id="A0A0L0HP91"/>
<organism evidence="18 19">
    <name type="scientific">Spizellomyces punctatus (strain DAOM BR117)</name>
    <dbReference type="NCBI Taxonomy" id="645134"/>
    <lineage>
        <taxon>Eukaryota</taxon>
        <taxon>Fungi</taxon>
        <taxon>Fungi incertae sedis</taxon>
        <taxon>Chytridiomycota</taxon>
        <taxon>Chytridiomycota incertae sedis</taxon>
        <taxon>Chytridiomycetes</taxon>
        <taxon>Spizellomycetales</taxon>
        <taxon>Spizellomycetaceae</taxon>
        <taxon>Spizellomyces</taxon>
    </lineage>
</organism>
<dbReference type="RefSeq" id="XP_016610648.1">
    <property type="nucleotide sequence ID" value="XM_016750016.1"/>
</dbReference>
<evidence type="ECO:0000259" key="16">
    <source>
        <dbReference type="Pfam" id="PF14749"/>
    </source>
</evidence>
<keyword evidence="8" id="KW-0276">Fatty acid metabolism</keyword>
<dbReference type="Gene3D" id="1.10.540.10">
    <property type="entry name" value="Acyl-CoA dehydrogenase/oxidase, N-terminal domain"/>
    <property type="match status" value="1"/>
</dbReference>
<evidence type="ECO:0000256" key="8">
    <source>
        <dbReference type="ARBA" id="ARBA00022832"/>
    </source>
</evidence>
<dbReference type="InterPro" id="IPR046373">
    <property type="entry name" value="Acyl-CoA_Oxase/DH_mid-dom_sf"/>
</dbReference>
<dbReference type="SUPFAM" id="SSF47203">
    <property type="entry name" value="Acyl-CoA dehydrogenase C-terminal domain-like"/>
    <property type="match status" value="2"/>
</dbReference>
<accession>A0A0L0HP91</accession>
<comment type="pathway">
    <text evidence="4">Lipid metabolism; peroxisomal fatty acid beta-oxidation.</text>
</comment>
<dbReference type="GeneID" id="27685344"/>
<keyword evidence="7 12" id="KW-0274">FAD</keyword>
<evidence type="ECO:0000259" key="17">
    <source>
        <dbReference type="Pfam" id="PF22924"/>
    </source>
</evidence>
<feature type="domain" description="Acyl-CoA oxidase/dehydrogenase middle" evidence="15">
    <location>
        <begin position="180"/>
        <end position="290"/>
    </location>
</feature>
<dbReference type="GO" id="GO:0071949">
    <property type="term" value="F:FAD binding"/>
    <property type="evidence" value="ECO:0007669"/>
    <property type="project" value="InterPro"/>
</dbReference>
<dbReference type="Gene3D" id="2.40.110.10">
    <property type="entry name" value="Butyryl-CoA Dehydrogenase, subunit A, domain 2"/>
    <property type="match status" value="1"/>
</dbReference>
<name>A0A0L0HP91_SPIPD</name>
<dbReference type="SUPFAM" id="SSF56645">
    <property type="entry name" value="Acyl-CoA dehydrogenase NM domain-like"/>
    <property type="match status" value="1"/>
</dbReference>
<evidence type="ECO:0000256" key="1">
    <source>
        <dbReference type="ARBA" id="ARBA00001201"/>
    </source>
</evidence>
<gene>
    <name evidence="18" type="ORF">SPPG_01694</name>
</gene>
<dbReference type="InterPro" id="IPR037069">
    <property type="entry name" value="AcylCoA_DH/ox_N_sf"/>
</dbReference>
<dbReference type="Proteomes" id="UP000053201">
    <property type="component" value="Unassembled WGS sequence"/>
</dbReference>
<dbReference type="Pfam" id="PF14749">
    <property type="entry name" value="Acyl-CoA_ox_N"/>
    <property type="match status" value="1"/>
</dbReference>
<evidence type="ECO:0000259" key="15">
    <source>
        <dbReference type="Pfam" id="PF02770"/>
    </source>
</evidence>
<comment type="subcellular location">
    <subcellularLocation>
        <location evidence="3">Peroxisome</location>
    </subcellularLocation>
</comment>
<keyword evidence="9" id="KW-0560">Oxidoreductase</keyword>
<evidence type="ECO:0000256" key="7">
    <source>
        <dbReference type="ARBA" id="ARBA00022827"/>
    </source>
</evidence>
<dbReference type="PANTHER" id="PTHR10909:SF352">
    <property type="entry name" value="ACYL-COENZYME A OXIDASE-LIKE PROTEIN"/>
    <property type="match status" value="1"/>
</dbReference>
<dbReference type="InterPro" id="IPR002655">
    <property type="entry name" value="Acyl-CoA_oxidase_C"/>
</dbReference>
<dbReference type="Pfam" id="PF01756">
    <property type="entry name" value="ACOX"/>
    <property type="match status" value="1"/>
</dbReference>
<evidence type="ECO:0000313" key="19">
    <source>
        <dbReference type="Proteomes" id="UP000053201"/>
    </source>
</evidence>
<evidence type="ECO:0000256" key="9">
    <source>
        <dbReference type="ARBA" id="ARBA00023002"/>
    </source>
</evidence>
<dbReference type="PIRSF" id="PIRSF000168">
    <property type="entry name" value="Acyl-CoA_oxidase"/>
    <property type="match status" value="1"/>
</dbReference>
<evidence type="ECO:0000256" key="11">
    <source>
        <dbReference type="ARBA" id="ARBA00023140"/>
    </source>
</evidence>
<evidence type="ECO:0000256" key="6">
    <source>
        <dbReference type="ARBA" id="ARBA00022630"/>
    </source>
</evidence>
<evidence type="ECO:0000259" key="14">
    <source>
        <dbReference type="Pfam" id="PF01756"/>
    </source>
</evidence>
<dbReference type="OrthoDB" id="538336at2759"/>
<feature type="domain" description="Acyl-CoA oxidase C-terminal" evidence="14">
    <location>
        <begin position="523"/>
        <end position="701"/>
    </location>
</feature>
<dbReference type="InterPro" id="IPR012258">
    <property type="entry name" value="Acyl-CoA_oxidase"/>
</dbReference>
<dbReference type="GO" id="GO:0005504">
    <property type="term" value="F:fatty acid binding"/>
    <property type="evidence" value="ECO:0007669"/>
    <property type="project" value="TreeGrafter"/>
</dbReference>
<comment type="catalytic activity">
    <reaction evidence="1">
        <text>a 2,3-saturated acyl-CoA + O2 = a (2E)-enoyl-CoA + H2O2</text>
        <dbReference type="Rhea" id="RHEA:38959"/>
        <dbReference type="ChEBI" id="CHEBI:15379"/>
        <dbReference type="ChEBI" id="CHEBI:16240"/>
        <dbReference type="ChEBI" id="CHEBI:58856"/>
        <dbReference type="ChEBI" id="CHEBI:65111"/>
        <dbReference type="EC" id="1.3.3.6"/>
    </reaction>
</comment>
<sequence length="706" mass="79223">MSNPAVRLASIALHLQSTGASRSGGAGHSFEVSPRPELNQPMADILRERKNASFDVNLMQTYLNGGKEYTQAKEIAYQIIRRDPILLFDGGNDYDLTRPEAREKSMAQVRRFVEIYHSLKNPIQQKAFEVVLSSYSESFGMRLYVHHMLFRNSIKMFASEEQKKKTTWVKDIDDFSVLGCFAMTELGHSSSLRDLEATATFDHATDSFILHSPTLTSTKWWIGMSGQAATHTVFLAQTIVKGKNCGLNWFMVPLRDRHTGRLFPGVTCGDIGAKAGRHGLDNGWIQLTQVRIPRENMLMRWSQIDREGNISEPPNQALVYATLIAERLCTVDGTNNLCGQALTIATRYSCARRQGTSNQQIMDYQTHYVNLMPGVAGMYVLSLVDRCLWAYWDRMEELSRTNTEEYLQYLNDIHCVAAGAKASITWWGSEILERCRRAMGGHGFSAYSGIPSIIGDWGVFTTGGGDNFPLAQQTARYVLNCVNRSMQGKPNFGSAEYLKDIKAILEFNVCPADSSAAWLDLPLLQRLFASLTVKLAMRIGQRLAPVAKKGQDKVEAVWNEHQLDVLRLSHLHTIHYLLSLFTSSVSSLGSEYTSLKPILTKVGLTWALDMAVRDLDLMLEEGFVTAAQAQNLRVARNGICKELRNDVIPLMDAFGRPDFLLKSPLGRYDGDIYNAYFDTVTRAPNCYGPANYWSTEVEPLLTRVRP</sequence>
<protein>
    <recommendedName>
        <fullName evidence="12">Acyl-coenzyme A oxidase</fullName>
    </recommendedName>
</protein>
<dbReference type="VEuPathDB" id="FungiDB:SPPG_01694"/>
<dbReference type="OMA" id="MRFFVHD"/>
<feature type="binding site" evidence="13">
    <location>
        <position position="223"/>
    </location>
    <ligand>
        <name>FAD</name>
        <dbReference type="ChEBI" id="CHEBI:57692"/>
    </ligand>
</feature>
<dbReference type="InterPro" id="IPR009100">
    <property type="entry name" value="AcylCoA_DH/oxidase_NM_dom_sf"/>
</dbReference>
<evidence type="ECO:0000256" key="2">
    <source>
        <dbReference type="ARBA" id="ARBA00001974"/>
    </source>
</evidence>
<dbReference type="GO" id="GO:0005777">
    <property type="term" value="C:peroxisome"/>
    <property type="evidence" value="ECO:0007669"/>
    <property type="project" value="UniProtKB-SubCell"/>
</dbReference>
<dbReference type="STRING" id="645134.A0A0L0HP91"/>
<dbReference type="Pfam" id="PF02770">
    <property type="entry name" value="Acyl-CoA_dh_M"/>
    <property type="match status" value="1"/>
</dbReference>
<comment type="cofactor">
    <cofactor evidence="2">
        <name>FAD</name>
        <dbReference type="ChEBI" id="CHEBI:57692"/>
    </cofactor>
</comment>
<keyword evidence="19" id="KW-1185">Reference proteome</keyword>
<evidence type="ECO:0000256" key="4">
    <source>
        <dbReference type="ARBA" id="ARBA00004846"/>
    </source>
</evidence>
<dbReference type="InParanoid" id="A0A0L0HP91"/>
<evidence type="ECO:0000256" key="13">
    <source>
        <dbReference type="PIRSR" id="PIRSR000168-2"/>
    </source>
</evidence>
<dbReference type="GO" id="GO:0033540">
    <property type="term" value="P:fatty acid beta-oxidation using acyl-CoA oxidase"/>
    <property type="evidence" value="ECO:0007669"/>
    <property type="project" value="UniProtKB-UniPathway"/>
</dbReference>
<evidence type="ECO:0000256" key="12">
    <source>
        <dbReference type="PIRNR" id="PIRNR000168"/>
    </source>
</evidence>
<feature type="binding site" evidence="13">
    <location>
        <position position="184"/>
    </location>
    <ligand>
        <name>FAD</name>
        <dbReference type="ChEBI" id="CHEBI:57692"/>
    </ligand>
</feature>
<reference evidence="18 19" key="1">
    <citation type="submission" date="2009-08" db="EMBL/GenBank/DDBJ databases">
        <title>The Genome Sequence of Spizellomyces punctatus strain DAOM BR117.</title>
        <authorList>
            <consortium name="The Broad Institute Genome Sequencing Platform"/>
            <person name="Russ C."/>
            <person name="Cuomo C."/>
            <person name="Shea T."/>
            <person name="Young S.K."/>
            <person name="Zeng Q."/>
            <person name="Koehrsen M."/>
            <person name="Haas B."/>
            <person name="Borodovsky M."/>
            <person name="Guigo R."/>
            <person name="Alvarado L."/>
            <person name="Berlin A."/>
            <person name="Bochicchio J."/>
            <person name="Borenstein D."/>
            <person name="Chapman S."/>
            <person name="Chen Z."/>
            <person name="Engels R."/>
            <person name="Freedman E."/>
            <person name="Gellesch M."/>
            <person name="Goldberg J."/>
            <person name="Griggs A."/>
            <person name="Gujja S."/>
            <person name="Heiman D."/>
            <person name="Hepburn T."/>
            <person name="Howarth C."/>
            <person name="Jen D."/>
            <person name="Larson L."/>
            <person name="Lewis B."/>
            <person name="Mehta T."/>
            <person name="Park D."/>
            <person name="Pearson M."/>
            <person name="Roberts A."/>
            <person name="Saif S."/>
            <person name="Shenoy N."/>
            <person name="Sisk P."/>
            <person name="Stolte C."/>
            <person name="Sykes S."/>
            <person name="Thomson T."/>
            <person name="Walk T."/>
            <person name="White J."/>
            <person name="Yandava C."/>
            <person name="Burger G."/>
            <person name="Gray M.W."/>
            <person name="Holland P.W.H."/>
            <person name="King N."/>
            <person name="Lang F.B.F."/>
            <person name="Roger A.J."/>
            <person name="Ruiz-Trillo I."/>
            <person name="Lander E."/>
            <person name="Nusbaum C."/>
        </authorList>
    </citation>
    <scope>NUCLEOTIDE SEQUENCE [LARGE SCALE GENOMIC DNA]</scope>
    <source>
        <strain evidence="18 19">DAOM BR117</strain>
    </source>
</reference>
<dbReference type="GO" id="GO:0003997">
    <property type="term" value="F:acyl-CoA oxidase activity"/>
    <property type="evidence" value="ECO:0007669"/>
    <property type="project" value="UniProtKB-EC"/>
</dbReference>
<feature type="domain" description="Acyl-coenzyme A oxidase N-terminal" evidence="16">
    <location>
        <begin position="55"/>
        <end position="176"/>
    </location>
</feature>
<dbReference type="EMBL" id="KQ257452">
    <property type="protein sequence ID" value="KND02609.1"/>
    <property type="molecule type" value="Genomic_DNA"/>
</dbReference>
<evidence type="ECO:0000256" key="3">
    <source>
        <dbReference type="ARBA" id="ARBA00004275"/>
    </source>
</evidence>
<dbReference type="Pfam" id="PF22924">
    <property type="entry name" value="ACOX_C_alpha1"/>
    <property type="match status" value="1"/>
</dbReference>
<dbReference type="Gene3D" id="1.20.140.10">
    <property type="entry name" value="Butyryl-CoA Dehydrogenase, subunit A, domain 3"/>
    <property type="match status" value="2"/>
</dbReference>
<evidence type="ECO:0000256" key="5">
    <source>
        <dbReference type="ARBA" id="ARBA00006288"/>
    </source>
</evidence>
<feature type="domain" description="Acyl-CoA oxidase C-alpha1" evidence="17">
    <location>
        <begin position="320"/>
        <end position="479"/>
    </location>
</feature>
<dbReference type="FunFam" id="2.40.110.10:FF:000003">
    <property type="entry name" value="Acyl-coenzyme A oxidase"/>
    <property type="match status" value="1"/>
</dbReference>
<keyword evidence="6 12" id="KW-0285">Flavoprotein</keyword>
<dbReference type="eggNOG" id="KOG0136">
    <property type="taxonomic scope" value="Eukaryota"/>
</dbReference>
<evidence type="ECO:0000313" key="18">
    <source>
        <dbReference type="EMBL" id="KND02609.1"/>
    </source>
</evidence>
<dbReference type="UniPathway" id="UPA00661"/>
<evidence type="ECO:0000256" key="10">
    <source>
        <dbReference type="ARBA" id="ARBA00023098"/>
    </source>
</evidence>
<comment type="similarity">
    <text evidence="5 12">Belongs to the acyl-CoA oxidase family.</text>
</comment>
<dbReference type="InterPro" id="IPR029320">
    <property type="entry name" value="Acyl-CoA_ox_N"/>
</dbReference>
<proteinExistence type="inferred from homology"/>
<keyword evidence="11" id="KW-0576">Peroxisome</keyword>
<keyword evidence="10" id="KW-0443">Lipid metabolism</keyword>